<feature type="domain" description="Glucosamine/galactosamine-6-phosphate isomerase" evidence="3">
    <location>
        <begin position="11"/>
        <end position="228"/>
    </location>
</feature>
<name>A0A5C1Y6J8_9MICO</name>
<evidence type="ECO:0000313" key="4">
    <source>
        <dbReference type="EMBL" id="QEO09330.1"/>
    </source>
</evidence>
<keyword evidence="5" id="KW-1185">Reference proteome</keyword>
<dbReference type="RefSeq" id="WP_149324754.1">
    <property type="nucleotide sequence ID" value="NZ_CP043504.1"/>
</dbReference>
<dbReference type="Gene3D" id="3.40.50.1360">
    <property type="match status" value="1"/>
</dbReference>
<dbReference type="KEGG" id="lyk:FLP23_04465"/>
<dbReference type="PANTHER" id="PTHR11280">
    <property type="entry name" value="GLUCOSAMINE-6-PHOSPHATE ISOMERASE"/>
    <property type="match status" value="1"/>
</dbReference>
<dbReference type="EMBL" id="CP043504">
    <property type="protein sequence ID" value="QEO09330.1"/>
    <property type="molecule type" value="Genomic_DNA"/>
</dbReference>
<dbReference type="InterPro" id="IPR006148">
    <property type="entry name" value="Glc/Gal-6P_isomerase"/>
</dbReference>
<dbReference type="GO" id="GO:0019262">
    <property type="term" value="P:N-acetylneuraminate catabolic process"/>
    <property type="evidence" value="ECO:0007669"/>
    <property type="project" value="TreeGrafter"/>
</dbReference>
<dbReference type="InterPro" id="IPR004547">
    <property type="entry name" value="Glucosamine6P_isomerase"/>
</dbReference>
<dbReference type="SUPFAM" id="SSF100950">
    <property type="entry name" value="NagB/RpiA/CoA transferase-like"/>
    <property type="match status" value="1"/>
</dbReference>
<dbReference type="Proteomes" id="UP000322159">
    <property type="component" value="Chromosome"/>
</dbReference>
<evidence type="ECO:0000256" key="1">
    <source>
        <dbReference type="ARBA" id="ARBA00022801"/>
    </source>
</evidence>
<dbReference type="GO" id="GO:0006043">
    <property type="term" value="P:glucosamine catabolic process"/>
    <property type="evidence" value="ECO:0007669"/>
    <property type="project" value="TreeGrafter"/>
</dbReference>
<dbReference type="GO" id="GO:0042802">
    <property type="term" value="F:identical protein binding"/>
    <property type="evidence" value="ECO:0007669"/>
    <property type="project" value="TreeGrafter"/>
</dbReference>
<evidence type="ECO:0000259" key="3">
    <source>
        <dbReference type="Pfam" id="PF01182"/>
    </source>
</evidence>
<evidence type="ECO:0000313" key="5">
    <source>
        <dbReference type="Proteomes" id="UP000322159"/>
    </source>
</evidence>
<organism evidence="4 5">
    <name type="scientific">Protaetiibacter larvae</name>
    <dbReference type="NCBI Taxonomy" id="2592654"/>
    <lineage>
        <taxon>Bacteria</taxon>
        <taxon>Bacillati</taxon>
        <taxon>Actinomycetota</taxon>
        <taxon>Actinomycetes</taxon>
        <taxon>Micrococcales</taxon>
        <taxon>Microbacteriaceae</taxon>
        <taxon>Protaetiibacter</taxon>
    </lineage>
</organism>
<gene>
    <name evidence="4" type="ORF">FLP23_04465</name>
</gene>
<dbReference type="GO" id="GO:0005975">
    <property type="term" value="P:carbohydrate metabolic process"/>
    <property type="evidence" value="ECO:0007669"/>
    <property type="project" value="InterPro"/>
</dbReference>
<reference evidence="4 5" key="1">
    <citation type="submission" date="2019-09" db="EMBL/GenBank/DDBJ databases">
        <title>Genome sequencing of strain KACC 19322.</title>
        <authorList>
            <person name="Heo J."/>
            <person name="Kim S.-J."/>
            <person name="Kim J.-S."/>
            <person name="Hong S.-B."/>
            <person name="Kwon S.-W."/>
        </authorList>
    </citation>
    <scope>NUCLEOTIDE SEQUENCE [LARGE SCALE GENOMIC DNA]</scope>
    <source>
        <strain evidence="4 5">KACC 19322</strain>
    </source>
</reference>
<dbReference type="OrthoDB" id="9791139at2"/>
<dbReference type="NCBIfam" id="NF001684">
    <property type="entry name" value="PRK00443.1-4"/>
    <property type="match status" value="1"/>
</dbReference>
<dbReference type="Pfam" id="PF01182">
    <property type="entry name" value="Glucosamine_iso"/>
    <property type="match status" value="1"/>
</dbReference>
<dbReference type="GO" id="GO:0005737">
    <property type="term" value="C:cytoplasm"/>
    <property type="evidence" value="ECO:0007669"/>
    <property type="project" value="TreeGrafter"/>
</dbReference>
<dbReference type="InterPro" id="IPR037171">
    <property type="entry name" value="NagB/RpiA_transferase-like"/>
</dbReference>
<proteinExistence type="predicted"/>
<dbReference type="AlphaFoldDB" id="A0A5C1Y6J8"/>
<keyword evidence="2" id="KW-0119">Carbohydrate metabolism</keyword>
<sequence>MAEVVILPGSPDEAKRAAGKLAADLIERVVRAKPDAVLGLATGSTPLPVWHSLATRPLDWSRVRGFALDEYIGLPDGHPESYRAVITREVVDTLGLTPSLVHVPGDDGGEIQTAGDRYEAAIAAAGGVDIQVLGIGRTGHIGFNEPGSSFASRTRVKTLTEATRRDNARFFDSILEVPRHCLTQGLGTILDARRLVLLAFGEAKADAVAGAVEGPVSASLPASAIQLHPEVTVILDEAAASKLRFADYYRYAWANRPDWARWS</sequence>
<evidence type="ECO:0000256" key="2">
    <source>
        <dbReference type="ARBA" id="ARBA00023277"/>
    </source>
</evidence>
<protein>
    <submittedName>
        <fullName evidence="4">Glucosamine-6-phosphate deaminase</fullName>
    </submittedName>
</protein>
<accession>A0A5C1Y6J8</accession>
<dbReference type="GO" id="GO:0004342">
    <property type="term" value="F:glucosamine-6-phosphate deaminase activity"/>
    <property type="evidence" value="ECO:0007669"/>
    <property type="project" value="InterPro"/>
</dbReference>
<dbReference type="CDD" id="cd01399">
    <property type="entry name" value="GlcN6P_deaminase"/>
    <property type="match status" value="1"/>
</dbReference>
<dbReference type="PANTHER" id="PTHR11280:SF5">
    <property type="entry name" value="GLUCOSAMINE-6-PHOSPHATE ISOMERASE"/>
    <property type="match status" value="1"/>
</dbReference>
<dbReference type="GO" id="GO:0006046">
    <property type="term" value="P:N-acetylglucosamine catabolic process"/>
    <property type="evidence" value="ECO:0007669"/>
    <property type="project" value="TreeGrafter"/>
</dbReference>
<keyword evidence="1" id="KW-0378">Hydrolase</keyword>